<keyword evidence="3" id="KW-1185">Reference proteome</keyword>
<evidence type="ECO:0000256" key="1">
    <source>
        <dbReference type="SAM" id="MobiDB-lite"/>
    </source>
</evidence>
<dbReference type="HOGENOM" id="CLU_419263_0_0_1"/>
<reference evidence="2 3" key="1">
    <citation type="submission" date="2014-04" db="EMBL/GenBank/DDBJ databases">
        <authorList>
            <consortium name="DOE Joint Genome Institute"/>
            <person name="Kuo A."/>
            <person name="Kohler A."/>
            <person name="Costa M.D."/>
            <person name="Nagy L.G."/>
            <person name="Floudas D."/>
            <person name="Copeland A."/>
            <person name="Barry K.W."/>
            <person name="Cichocki N."/>
            <person name="Veneault-Fourrey C."/>
            <person name="LaButti K."/>
            <person name="Lindquist E.A."/>
            <person name="Lipzen A."/>
            <person name="Lundell T."/>
            <person name="Morin E."/>
            <person name="Murat C."/>
            <person name="Sun H."/>
            <person name="Tunlid A."/>
            <person name="Henrissat B."/>
            <person name="Grigoriev I.V."/>
            <person name="Hibbett D.S."/>
            <person name="Martin F."/>
            <person name="Nordberg H.P."/>
            <person name="Cantor M.N."/>
            <person name="Hua S.X."/>
        </authorList>
    </citation>
    <scope>NUCLEOTIDE SEQUENCE [LARGE SCALE GENOMIC DNA]</scope>
    <source>
        <strain evidence="2 3">Marx 270</strain>
    </source>
</reference>
<evidence type="ECO:0000313" key="3">
    <source>
        <dbReference type="Proteomes" id="UP000054217"/>
    </source>
</evidence>
<dbReference type="EMBL" id="KN831986">
    <property type="protein sequence ID" value="KIO01773.1"/>
    <property type="molecule type" value="Genomic_DNA"/>
</dbReference>
<accession>A0A0C3IY84</accession>
<feature type="region of interest" description="Disordered" evidence="1">
    <location>
        <begin position="443"/>
        <end position="475"/>
    </location>
</feature>
<dbReference type="Proteomes" id="UP000054217">
    <property type="component" value="Unassembled WGS sequence"/>
</dbReference>
<protein>
    <submittedName>
        <fullName evidence="2">Uncharacterized protein</fullName>
    </submittedName>
</protein>
<evidence type="ECO:0000313" key="2">
    <source>
        <dbReference type="EMBL" id="KIO01773.1"/>
    </source>
</evidence>
<dbReference type="OrthoDB" id="10505925at2759"/>
<gene>
    <name evidence="2" type="ORF">M404DRAFT_725179</name>
</gene>
<organism evidence="2 3">
    <name type="scientific">Pisolithus tinctorius Marx 270</name>
    <dbReference type="NCBI Taxonomy" id="870435"/>
    <lineage>
        <taxon>Eukaryota</taxon>
        <taxon>Fungi</taxon>
        <taxon>Dikarya</taxon>
        <taxon>Basidiomycota</taxon>
        <taxon>Agaricomycotina</taxon>
        <taxon>Agaricomycetes</taxon>
        <taxon>Agaricomycetidae</taxon>
        <taxon>Boletales</taxon>
        <taxon>Sclerodermatineae</taxon>
        <taxon>Pisolithaceae</taxon>
        <taxon>Pisolithus</taxon>
    </lineage>
</organism>
<sequence>MPMTLTSQSPTIIATFQSTTCGQKASSDSLALHQFLGMFENTSEICILRPPLPPSFTPCSNPFLTSCRPQGSTGRFPEVTSADDCPFVVVIFPPSFRTTQSILVCVNEHAPHCFFFLIVNLLTRNVERLDNTSLSEPTSPTGLSPRPRTLWRSTRRLWPCHQTITSTGMHRIIVSQQLLSPHGRLSAGCKPLSADFVVFSSSHPWATPVEVPSSNVAESGALSIAPIPVPQDPGAWSNQYTQASYSVSTSSTVHPENDRRSSIVSQLRYSEAYAIMQTGGQRVQLLHGVPVPITQADTPSRSHYPGTPLVNALTPCYDEVAQGRASDHIAYPCIALSSPNTSTMLPHTVGNQYPLGHPQDNRNVSTFGEPSFVHHTTAGPAVGLASAVHGYPSPHCGWADHYGSGHDSTSSPSPNVSSLSAPANSVVFPLQELHISDRLDRGRFPTPLERAASPAWSTSQPYRRPNEPTEMSHSPVVLPTHSVTFDRPCTHLPHTLPYTLPTPSQSNSNAQMVDLHASASAPPSPSPLLPSPGEVYTRNLKQPKESRARGRTRAHHRTKIERSLRASRLHRYRDLQMCCGWRNEDDRPCGAPVTHNDCADHFAAVHGIIDMARDIKVPCRWCPSSAGKKVIRKNILRHIREKHLRCPRLTQYDS</sequence>
<name>A0A0C3IY84_PISTI</name>
<reference evidence="3" key="2">
    <citation type="submission" date="2015-01" db="EMBL/GenBank/DDBJ databases">
        <title>Evolutionary Origins and Diversification of the Mycorrhizal Mutualists.</title>
        <authorList>
            <consortium name="DOE Joint Genome Institute"/>
            <consortium name="Mycorrhizal Genomics Consortium"/>
            <person name="Kohler A."/>
            <person name="Kuo A."/>
            <person name="Nagy L.G."/>
            <person name="Floudas D."/>
            <person name="Copeland A."/>
            <person name="Barry K.W."/>
            <person name="Cichocki N."/>
            <person name="Veneault-Fourrey C."/>
            <person name="LaButti K."/>
            <person name="Lindquist E.A."/>
            <person name="Lipzen A."/>
            <person name="Lundell T."/>
            <person name="Morin E."/>
            <person name="Murat C."/>
            <person name="Riley R."/>
            <person name="Ohm R."/>
            <person name="Sun H."/>
            <person name="Tunlid A."/>
            <person name="Henrissat B."/>
            <person name="Grigoriev I.V."/>
            <person name="Hibbett D.S."/>
            <person name="Martin F."/>
        </authorList>
    </citation>
    <scope>NUCLEOTIDE SEQUENCE [LARGE SCALE GENOMIC DNA]</scope>
    <source>
        <strain evidence="3">Marx 270</strain>
    </source>
</reference>
<dbReference type="InParanoid" id="A0A0C3IY84"/>
<dbReference type="AlphaFoldDB" id="A0A0C3IY84"/>
<proteinExistence type="predicted"/>